<keyword evidence="4" id="KW-1185">Reference proteome</keyword>
<dbReference type="PANTHER" id="PTHR11777:SF9">
    <property type="entry name" value="ALANINE--TRNA LIGASE, CYTOPLASMIC"/>
    <property type="match status" value="1"/>
</dbReference>
<dbReference type="Gene3D" id="3.30.980.10">
    <property type="entry name" value="Threonyl-trna Synthetase, Chain A, domain 2"/>
    <property type="match status" value="1"/>
</dbReference>
<dbReference type="Gene3D" id="3.30.54.20">
    <property type="match status" value="1"/>
</dbReference>
<protein>
    <recommendedName>
        <fullName evidence="2">Alanyl-transfer RNA synthetases family profile domain-containing protein</fullName>
    </recommendedName>
</protein>
<name>A0ABN3EQ91_9ACTN</name>
<reference evidence="3 4" key="1">
    <citation type="journal article" date="2019" name="Int. J. Syst. Evol. Microbiol.">
        <title>The Global Catalogue of Microorganisms (GCM) 10K type strain sequencing project: providing services to taxonomists for standard genome sequencing and annotation.</title>
        <authorList>
            <consortium name="The Broad Institute Genomics Platform"/>
            <consortium name="The Broad Institute Genome Sequencing Center for Infectious Disease"/>
            <person name="Wu L."/>
            <person name="Ma J."/>
        </authorList>
    </citation>
    <scope>NUCLEOTIDE SEQUENCE [LARGE SCALE GENOMIC DNA]</scope>
    <source>
        <strain evidence="3 4">JCM 7356</strain>
    </source>
</reference>
<evidence type="ECO:0000313" key="3">
    <source>
        <dbReference type="EMBL" id="GAA2266633.1"/>
    </source>
</evidence>
<gene>
    <name evidence="3" type="ORF">GCM10010430_59560</name>
</gene>
<keyword evidence="1" id="KW-0175">Coiled coil</keyword>
<dbReference type="Proteomes" id="UP001500305">
    <property type="component" value="Unassembled WGS sequence"/>
</dbReference>
<proteinExistence type="predicted"/>
<dbReference type="SMART" id="SM00863">
    <property type="entry name" value="tRNA_SAD"/>
    <property type="match status" value="1"/>
</dbReference>
<dbReference type="PANTHER" id="PTHR11777">
    <property type="entry name" value="ALANYL-TRNA SYNTHETASE"/>
    <property type="match status" value="1"/>
</dbReference>
<sequence>MHAMLRRTLGDQAHQHGSLVDAGRLRFDFAHFSALDPTQLAAIEVLVNDHLLDDPEVRIWHASRADAEAAGATALFGEKYGDQVRIVDIGDFSRELCGGTHVGHGSNAGPVRILGEASIGSNLRRIEALIGRDALNYYDSERCLLEELSILLGTRPKDAPAALRKSLDALATAKEELDRLRTEELQSQANWLASQAHRAGRGWIVAEKLTGVAPDELRDLALEATRRIHLGPAIVVLGTERAGKALLVAAVSKSLLDDGIQARDLLTRAATAVAGGGGGTGQVASAGGRNPEALDDALTAAIEDATRLLGPR</sequence>
<feature type="coiled-coil region" evidence="1">
    <location>
        <begin position="163"/>
        <end position="190"/>
    </location>
</feature>
<dbReference type="InterPro" id="IPR003156">
    <property type="entry name" value="DHHA1_dom"/>
</dbReference>
<dbReference type="SUPFAM" id="SSF55186">
    <property type="entry name" value="ThrRS/AlaRS common domain"/>
    <property type="match status" value="1"/>
</dbReference>
<dbReference type="InterPro" id="IPR018163">
    <property type="entry name" value="Thr/Ala-tRNA-synth_IIc_edit"/>
</dbReference>
<accession>A0ABN3EQ91</accession>
<organism evidence="3 4">
    <name type="scientific">Kitasatospora cystarginea</name>
    <dbReference type="NCBI Taxonomy" id="58350"/>
    <lineage>
        <taxon>Bacteria</taxon>
        <taxon>Bacillati</taxon>
        <taxon>Actinomycetota</taxon>
        <taxon>Actinomycetes</taxon>
        <taxon>Kitasatosporales</taxon>
        <taxon>Streptomycetaceae</taxon>
        <taxon>Kitasatospora</taxon>
    </lineage>
</organism>
<dbReference type="InterPro" id="IPR012947">
    <property type="entry name" value="tRNA_SAD"/>
</dbReference>
<dbReference type="EMBL" id="BAAATR010000034">
    <property type="protein sequence ID" value="GAA2266633.1"/>
    <property type="molecule type" value="Genomic_DNA"/>
</dbReference>
<dbReference type="InterPro" id="IPR050058">
    <property type="entry name" value="Ala-tRNA_ligase"/>
</dbReference>
<dbReference type="PROSITE" id="PS50860">
    <property type="entry name" value="AA_TRNA_LIGASE_II_ALA"/>
    <property type="match status" value="1"/>
</dbReference>
<comment type="caution">
    <text evidence="3">The sequence shown here is derived from an EMBL/GenBank/DDBJ whole genome shotgun (WGS) entry which is preliminary data.</text>
</comment>
<evidence type="ECO:0000313" key="4">
    <source>
        <dbReference type="Proteomes" id="UP001500305"/>
    </source>
</evidence>
<dbReference type="Pfam" id="PF02272">
    <property type="entry name" value="DHHA1"/>
    <property type="match status" value="1"/>
</dbReference>
<evidence type="ECO:0000259" key="2">
    <source>
        <dbReference type="PROSITE" id="PS50860"/>
    </source>
</evidence>
<dbReference type="Pfam" id="PF07973">
    <property type="entry name" value="tRNA_SAD"/>
    <property type="match status" value="1"/>
</dbReference>
<feature type="domain" description="Alanyl-transfer RNA synthetases family profile" evidence="2">
    <location>
        <begin position="1"/>
        <end position="140"/>
    </location>
</feature>
<dbReference type="InterPro" id="IPR018165">
    <property type="entry name" value="Ala-tRNA-synth_IIc_core"/>
</dbReference>
<evidence type="ECO:0000256" key="1">
    <source>
        <dbReference type="SAM" id="Coils"/>
    </source>
</evidence>
<dbReference type="Gene3D" id="3.10.310.40">
    <property type="match status" value="1"/>
</dbReference>